<dbReference type="InterPro" id="IPR051955">
    <property type="entry name" value="PME_Inhibitor"/>
</dbReference>
<dbReference type="SUPFAM" id="SSF101148">
    <property type="entry name" value="Plant invertase/pectin methylesterase inhibitor"/>
    <property type="match status" value="1"/>
</dbReference>
<name>A0A7J0FJF2_9ERIC</name>
<dbReference type="InterPro" id="IPR035513">
    <property type="entry name" value="Invertase/methylesterase_inhib"/>
</dbReference>
<dbReference type="GO" id="GO:0004857">
    <property type="term" value="F:enzyme inhibitor activity"/>
    <property type="evidence" value="ECO:0007669"/>
    <property type="project" value="InterPro"/>
</dbReference>
<organism evidence="3 4">
    <name type="scientific">Actinidia rufa</name>
    <dbReference type="NCBI Taxonomy" id="165716"/>
    <lineage>
        <taxon>Eukaryota</taxon>
        <taxon>Viridiplantae</taxon>
        <taxon>Streptophyta</taxon>
        <taxon>Embryophyta</taxon>
        <taxon>Tracheophyta</taxon>
        <taxon>Spermatophyta</taxon>
        <taxon>Magnoliopsida</taxon>
        <taxon>eudicotyledons</taxon>
        <taxon>Gunneridae</taxon>
        <taxon>Pentapetalae</taxon>
        <taxon>asterids</taxon>
        <taxon>Ericales</taxon>
        <taxon>Actinidiaceae</taxon>
        <taxon>Actinidia</taxon>
    </lineage>
</organism>
<evidence type="ECO:0000313" key="4">
    <source>
        <dbReference type="Proteomes" id="UP000585474"/>
    </source>
</evidence>
<evidence type="ECO:0000313" key="3">
    <source>
        <dbReference type="EMBL" id="GFY98556.1"/>
    </source>
</evidence>
<keyword evidence="1" id="KW-0732">Signal</keyword>
<gene>
    <name evidence="3" type="ORF">Acr_12g0010970</name>
</gene>
<keyword evidence="4" id="KW-1185">Reference proteome</keyword>
<dbReference type="AlphaFoldDB" id="A0A7J0FJF2"/>
<proteinExistence type="predicted"/>
<dbReference type="CDD" id="cd15798">
    <property type="entry name" value="PMEI-like_3"/>
    <property type="match status" value="1"/>
</dbReference>
<dbReference type="OrthoDB" id="1430376at2759"/>
<dbReference type="PANTHER" id="PTHR31080">
    <property type="entry name" value="PECTINESTERASE INHIBITOR-LIKE"/>
    <property type="match status" value="1"/>
</dbReference>
<dbReference type="PANTHER" id="PTHR31080:SF110">
    <property type="entry name" value="PECTINESTERASE INHIBITOR 3"/>
    <property type="match status" value="1"/>
</dbReference>
<dbReference type="EMBL" id="BJWL01000012">
    <property type="protein sequence ID" value="GFY98556.1"/>
    <property type="molecule type" value="Genomic_DNA"/>
</dbReference>
<protein>
    <submittedName>
        <fullName evidence="3">Plant invertase/pectin methylesterase inhibitor superfamily protein</fullName>
    </submittedName>
</protein>
<sequence length="218" mass="24001">MEGDLGDIGDVIGKIAIWRILVEINQAKYPTSPKGEEETVLWLWASSDEYSDGGSGELSGDDLARMDVWRYSVSLGASSAANSPRDLAQAAVKVSLSQARKVSDYLATLRTTGSKREQGAVHDCVDQVTDSVDELRKTLAELQHLKSGTWRWQMSNTETWVSAALTNDDTCLDGFKEIHGNVKADVKRKITHVARVTSNALYLINRLDQTRPKAVSHP</sequence>
<dbReference type="NCBIfam" id="TIGR01614">
    <property type="entry name" value="PME_inhib"/>
    <property type="match status" value="1"/>
</dbReference>
<accession>A0A7J0FJF2</accession>
<dbReference type="SMART" id="SM00856">
    <property type="entry name" value="PMEI"/>
    <property type="match status" value="1"/>
</dbReference>
<dbReference type="InterPro" id="IPR006501">
    <property type="entry name" value="Pectinesterase_inhib_dom"/>
</dbReference>
<comment type="caution">
    <text evidence="3">The sequence shown here is derived from an EMBL/GenBank/DDBJ whole genome shotgun (WGS) entry which is preliminary data.</text>
</comment>
<dbReference type="Proteomes" id="UP000585474">
    <property type="component" value="Unassembled WGS sequence"/>
</dbReference>
<evidence type="ECO:0000256" key="1">
    <source>
        <dbReference type="ARBA" id="ARBA00022729"/>
    </source>
</evidence>
<feature type="domain" description="Pectinesterase inhibitor" evidence="2">
    <location>
        <begin position="59"/>
        <end position="203"/>
    </location>
</feature>
<reference evidence="3 4" key="1">
    <citation type="submission" date="2019-07" db="EMBL/GenBank/DDBJ databases">
        <title>De Novo Assembly of kiwifruit Actinidia rufa.</title>
        <authorList>
            <person name="Sugita-Konishi S."/>
            <person name="Sato K."/>
            <person name="Mori E."/>
            <person name="Abe Y."/>
            <person name="Kisaki G."/>
            <person name="Hamano K."/>
            <person name="Suezawa K."/>
            <person name="Otani M."/>
            <person name="Fukuda T."/>
            <person name="Manabe T."/>
            <person name="Gomi K."/>
            <person name="Tabuchi M."/>
            <person name="Akimitsu K."/>
            <person name="Kataoka I."/>
        </authorList>
    </citation>
    <scope>NUCLEOTIDE SEQUENCE [LARGE SCALE GENOMIC DNA]</scope>
    <source>
        <strain evidence="4">cv. Fuchu</strain>
    </source>
</reference>
<dbReference type="Gene3D" id="1.20.140.40">
    <property type="entry name" value="Invertase/pectin methylesterase inhibitor family protein"/>
    <property type="match status" value="1"/>
</dbReference>
<evidence type="ECO:0000259" key="2">
    <source>
        <dbReference type="SMART" id="SM00856"/>
    </source>
</evidence>
<dbReference type="Pfam" id="PF04043">
    <property type="entry name" value="PMEI"/>
    <property type="match status" value="1"/>
</dbReference>